<sequence>MDGTRLLLAAALRRDRLSLALWVIGVAGLWAAVVGGVGAAFDEESRRGLVALLAAQPALLLLRGAPAGIGLGAVMFVSTFAYLAVMVGLMMTSFAVRHSRGDEDAGRAELVRGTAVGRWAPLAATLLAGAVELAVVCGATAAVSIALGLDATGSLLMAAALAGVGALALLVGLLAAQALPTSRAANGAAAIVVGAWFLVRGIGDALGEPSADLTRVEAAWPVWLSPIGWGAQAHPFADPPWSPDATPLLLLPAAALVLGALVVLLESRRELGGSLLPERGGRAAGGAILGTAPGGAPLGLTARLLFGAGLAWVLVAAAVGAIAGRLAPVVASALADNPGLSRIVSTLGAEGDDTEGVFLSALAAFIGLMASAAAMQAALRLRHEELAHGELVLAAAVRRTGWLASHLLVGAVAGLATLASFTAVAGASLSAAGDDRWGQLVAIAGAHVPLVAVYLAVGAAIVAFVPAAVAWLGWVLLVGLMLAGDFAPLFGEPWEWIEVLSPFHWIANPLAAEPDWTGSRWLAAIAAALLAAAALRFSRRDAVV</sequence>
<comment type="caution">
    <text evidence="2">The sequence shown here is derived from an EMBL/GenBank/DDBJ whole genome shotgun (WGS) entry which is preliminary data.</text>
</comment>
<evidence type="ECO:0000313" key="3">
    <source>
        <dbReference type="Proteomes" id="UP000016462"/>
    </source>
</evidence>
<keyword evidence="1" id="KW-0812">Transmembrane</keyword>
<feature type="transmembrane region" description="Helical" evidence="1">
    <location>
        <begin position="71"/>
        <end position="91"/>
    </location>
</feature>
<name>U1LT71_9MICO</name>
<feature type="transmembrane region" description="Helical" evidence="1">
    <location>
        <begin position="20"/>
        <end position="41"/>
    </location>
</feature>
<keyword evidence="1" id="KW-1133">Transmembrane helix</keyword>
<gene>
    <name evidence="2" type="ORF">L332_12760</name>
</gene>
<proteinExistence type="predicted"/>
<evidence type="ECO:0000256" key="1">
    <source>
        <dbReference type="SAM" id="Phobius"/>
    </source>
</evidence>
<feature type="transmembrane region" description="Helical" evidence="1">
    <location>
        <begin position="437"/>
        <end position="457"/>
    </location>
</feature>
<evidence type="ECO:0000313" key="2">
    <source>
        <dbReference type="EMBL" id="ERG65307.1"/>
    </source>
</evidence>
<feature type="transmembrane region" description="Helical" evidence="1">
    <location>
        <begin position="304"/>
        <end position="324"/>
    </location>
</feature>
<keyword evidence="3" id="KW-1185">Reference proteome</keyword>
<feature type="transmembrane region" description="Helical" evidence="1">
    <location>
        <begin position="521"/>
        <end position="538"/>
    </location>
</feature>
<dbReference type="OrthoDB" id="2014935at2"/>
<feature type="transmembrane region" description="Helical" evidence="1">
    <location>
        <begin position="464"/>
        <end position="484"/>
    </location>
</feature>
<organism evidence="2 3">
    <name type="scientific">Agrococcus pavilionensis RW1</name>
    <dbReference type="NCBI Taxonomy" id="1330458"/>
    <lineage>
        <taxon>Bacteria</taxon>
        <taxon>Bacillati</taxon>
        <taxon>Actinomycetota</taxon>
        <taxon>Actinomycetes</taxon>
        <taxon>Micrococcales</taxon>
        <taxon>Microbacteriaceae</taxon>
        <taxon>Agrococcus</taxon>
    </lineage>
</organism>
<reference evidence="2 3" key="1">
    <citation type="journal article" date="2013" name="Genome Announc.">
        <title>First draft genome sequence from a member of the genus agrococcus, isolated from modern microbialites.</title>
        <authorList>
            <person name="White R.A.III."/>
            <person name="Grassa C.J."/>
            <person name="Suttle C.A."/>
        </authorList>
    </citation>
    <scope>NUCLEOTIDE SEQUENCE [LARGE SCALE GENOMIC DNA]</scope>
    <source>
        <strain evidence="2 3">RW1</strain>
    </source>
</reference>
<dbReference type="EMBL" id="ASHR01000006">
    <property type="protein sequence ID" value="ERG65307.1"/>
    <property type="molecule type" value="Genomic_DNA"/>
</dbReference>
<feature type="transmembrane region" description="Helical" evidence="1">
    <location>
        <begin position="357"/>
        <end position="379"/>
    </location>
</feature>
<accession>U1LT71</accession>
<feature type="transmembrane region" description="Helical" evidence="1">
    <location>
        <begin position="155"/>
        <end position="176"/>
    </location>
</feature>
<dbReference type="AlphaFoldDB" id="U1LT71"/>
<dbReference type="RefSeq" id="WP_021009559.1">
    <property type="nucleotide sequence ID" value="NZ_ASHR01000006.1"/>
</dbReference>
<feature type="transmembrane region" description="Helical" evidence="1">
    <location>
        <begin position="245"/>
        <end position="265"/>
    </location>
</feature>
<evidence type="ECO:0008006" key="4">
    <source>
        <dbReference type="Google" id="ProtNLM"/>
    </source>
</evidence>
<keyword evidence="1" id="KW-0472">Membrane</keyword>
<feature type="transmembrane region" description="Helical" evidence="1">
    <location>
        <begin position="183"/>
        <end position="203"/>
    </location>
</feature>
<feature type="transmembrane region" description="Helical" evidence="1">
    <location>
        <begin position="122"/>
        <end position="149"/>
    </location>
</feature>
<feature type="transmembrane region" description="Helical" evidence="1">
    <location>
        <begin position="400"/>
        <end position="425"/>
    </location>
</feature>
<dbReference type="Proteomes" id="UP000016462">
    <property type="component" value="Unassembled WGS sequence"/>
</dbReference>
<protein>
    <recommendedName>
        <fullName evidence="4">ABC transporter permease</fullName>
    </recommendedName>
</protein>